<protein>
    <submittedName>
        <fullName evidence="2">Uncharacterized protein</fullName>
    </submittedName>
</protein>
<feature type="compositionally biased region" description="Polar residues" evidence="1">
    <location>
        <begin position="108"/>
        <end position="123"/>
    </location>
</feature>
<gene>
    <name evidence="2" type="ORF">JD844_004386</name>
</gene>
<sequence>MGKLYLASMTEPSIHDVFFKMPPSESFQEPDETSSSEAEGPRESKKGGKSSFLDKIKGICPCLKKKKKAPTSDTESTASVPSEAEAEAEAETKEAEEPVSPEGVSHYVSDSRSITTVPPSLSPASPEREQKQRPKNKKKVGLTPPSEATEPKSGYSIFQASNQPLGAHVQEPPKLPKGILKTSEEKIQVGKSVSIILPPESNEEKPPPALTRKQSTTHFQSQEMSPAMKDNVPPPSGEGAAPESPAKDSHKEGPSSPVTSLRSQVPRPSVPSAGAPLQNATAEDPPKIQEEILQTVTVPEASPPKAPSPYSTDQKTLPTSKTSTIQLSSEKMVPTSPSPAYQFKGEVDGVPVTSLRNQRRAHLFARASAPSRKTEKKSPEKEKEKEKGKGKGKEEEKEKEKEKEKEESEKDSGKAKKEAKAEPLARPPPQFPVPQETSPAKDASLTQAEKTPPEPPTGQVYMEDIPLPTLSPEPKTHSPVLEQNGFTNSFSKKKSEIIFQSHHIPSLEILQAAIGIKAQLFLLFKADK</sequence>
<dbReference type="Proteomes" id="UP000826234">
    <property type="component" value="Unassembled WGS sequence"/>
</dbReference>
<comment type="caution">
    <text evidence="2">The sequence shown here is derived from an EMBL/GenBank/DDBJ whole genome shotgun (WGS) entry which is preliminary data.</text>
</comment>
<feature type="compositionally biased region" description="Basic and acidic residues" evidence="1">
    <location>
        <begin position="39"/>
        <end position="57"/>
    </location>
</feature>
<proteinExistence type="predicted"/>
<accession>A0ABQ7TMU7</accession>
<dbReference type="EMBL" id="JAIPUX010000415">
    <property type="protein sequence ID" value="KAH0630963.1"/>
    <property type="molecule type" value="Genomic_DNA"/>
</dbReference>
<feature type="region of interest" description="Disordered" evidence="1">
    <location>
        <begin position="1"/>
        <end position="486"/>
    </location>
</feature>
<evidence type="ECO:0000313" key="3">
    <source>
        <dbReference type="Proteomes" id="UP000826234"/>
    </source>
</evidence>
<organism evidence="2 3">
    <name type="scientific">Phrynosoma platyrhinos</name>
    <name type="common">Desert horned lizard</name>
    <dbReference type="NCBI Taxonomy" id="52577"/>
    <lineage>
        <taxon>Eukaryota</taxon>
        <taxon>Metazoa</taxon>
        <taxon>Chordata</taxon>
        <taxon>Craniata</taxon>
        <taxon>Vertebrata</taxon>
        <taxon>Euteleostomi</taxon>
        <taxon>Lepidosauria</taxon>
        <taxon>Squamata</taxon>
        <taxon>Bifurcata</taxon>
        <taxon>Unidentata</taxon>
        <taxon>Episquamata</taxon>
        <taxon>Toxicofera</taxon>
        <taxon>Iguania</taxon>
        <taxon>Phrynosomatidae</taxon>
        <taxon>Phrynosomatinae</taxon>
        <taxon>Phrynosoma</taxon>
    </lineage>
</organism>
<evidence type="ECO:0000313" key="2">
    <source>
        <dbReference type="EMBL" id="KAH0630963.1"/>
    </source>
</evidence>
<feature type="compositionally biased region" description="Polar residues" evidence="1">
    <location>
        <begin position="309"/>
        <end position="329"/>
    </location>
</feature>
<evidence type="ECO:0000256" key="1">
    <source>
        <dbReference type="SAM" id="MobiDB-lite"/>
    </source>
</evidence>
<name>A0ABQ7TMU7_PHRPL</name>
<feature type="compositionally biased region" description="Basic and acidic residues" evidence="1">
    <location>
        <begin position="372"/>
        <end position="423"/>
    </location>
</feature>
<feature type="compositionally biased region" description="Polar residues" evidence="1">
    <location>
        <begin position="212"/>
        <end position="224"/>
    </location>
</feature>
<reference evidence="2 3" key="1">
    <citation type="journal article" date="2022" name="Gigascience">
        <title>A chromosome-level genome assembly and annotation of the desert horned lizard, Phrynosoma platyrhinos, provides insight into chromosomal rearrangements among reptiles.</title>
        <authorList>
            <person name="Koochekian N."/>
            <person name="Ascanio A."/>
            <person name="Farleigh K."/>
            <person name="Card D.C."/>
            <person name="Schield D.R."/>
            <person name="Castoe T.A."/>
            <person name="Jezkova T."/>
        </authorList>
    </citation>
    <scope>NUCLEOTIDE SEQUENCE [LARGE SCALE GENOMIC DNA]</scope>
    <source>
        <strain evidence="2">NK-2021</strain>
    </source>
</reference>
<keyword evidence="3" id="KW-1185">Reference proteome</keyword>